<feature type="compositionally biased region" description="Basic and acidic residues" evidence="1">
    <location>
        <begin position="27"/>
        <end position="36"/>
    </location>
</feature>
<evidence type="ECO:0000256" key="1">
    <source>
        <dbReference type="SAM" id="MobiDB-lite"/>
    </source>
</evidence>
<comment type="caution">
    <text evidence="2">The sequence shown here is derived from an EMBL/GenBank/DDBJ whole genome shotgun (WGS) entry which is preliminary data.</text>
</comment>
<feature type="compositionally biased region" description="Basic and acidic residues" evidence="1">
    <location>
        <begin position="253"/>
        <end position="264"/>
    </location>
</feature>
<evidence type="ECO:0000313" key="3">
    <source>
        <dbReference type="Proteomes" id="UP000324800"/>
    </source>
</evidence>
<dbReference type="AlphaFoldDB" id="A0A5J4XAJ1"/>
<feature type="region of interest" description="Disordered" evidence="1">
    <location>
        <begin position="1"/>
        <end position="90"/>
    </location>
</feature>
<feature type="compositionally biased region" description="Acidic residues" evidence="1">
    <location>
        <begin position="49"/>
        <end position="86"/>
    </location>
</feature>
<accession>A0A5J4XAJ1</accession>
<protein>
    <submittedName>
        <fullName evidence="2">Uncharacterized protein</fullName>
    </submittedName>
</protein>
<feature type="compositionally biased region" description="Low complexity" evidence="1">
    <location>
        <begin position="213"/>
        <end position="227"/>
    </location>
</feature>
<dbReference type="EMBL" id="SNRW01000011">
    <property type="protein sequence ID" value="KAA6404321.1"/>
    <property type="molecule type" value="Genomic_DNA"/>
</dbReference>
<sequence length="382" mass="43194">MGGVIGGGNEQTVSQRKGRRSYRKRDTRLSDSEQSQRRIKTDRRMKDTSDDDVDDDQDELLDMDDDEDDDELMQEEEQIADEEQDNDIGKIDSVIDVNNNIVETSPHDETGDKLGAIHKDEYLRNLSSLSTITSSFAAHFMFSSSQYSQQNQVPFSKYKRHINYFIIPPQLAQQTLISWVSGGNYDNQGAVVHRLRNKKSGIIITQATVKQKNPNFNQNSNQISNSNLATNGKDKQNNQQRKYSIGGSGLVSGERDILNQRERGSGTAQSAQSQNSQQQQQQSNKKVVNGDLWCECGGWAGKQRVSWSQTGFFDGIGANDDLLVLEIGVGKKDENVDQQYIQQQKMKVGMEKDSDADQLNNIEQIKNMMQTQITFHLKQKKK</sequence>
<reference evidence="2 3" key="1">
    <citation type="submission" date="2019-03" db="EMBL/GenBank/DDBJ databases">
        <title>Single cell metagenomics reveals metabolic interactions within the superorganism composed of flagellate Streblomastix strix and complex community of Bacteroidetes bacteria on its surface.</title>
        <authorList>
            <person name="Treitli S.C."/>
            <person name="Kolisko M."/>
            <person name="Husnik F."/>
            <person name="Keeling P."/>
            <person name="Hampl V."/>
        </authorList>
    </citation>
    <scope>NUCLEOTIDE SEQUENCE [LARGE SCALE GENOMIC DNA]</scope>
    <source>
        <strain evidence="2">ST1C</strain>
    </source>
</reference>
<feature type="region of interest" description="Disordered" evidence="1">
    <location>
        <begin position="213"/>
        <end position="284"/>
    </location>
</feature>
<gene>
    <name evidence="2" type="ORF">EZS28_000160</name>
</gene>
<evidence type="ECO:0000313" key="2">
    <source>
        <dbReference type="EMBL" id="KAA6404321.1"/>
    </source>
</evidence>
<name>A0A5J4XAJ1_9EUKA</name>
<feature type="compositionally biased region" description="Low complexity" evidence="1">
    <location>
        <begin position="268"/>
        <end position="284"/>
    </location>
</feature>
<organism evidence="2 3">
    <name type="scientific">Streblomastix strix</name>
    <dbReference type="NCBI Taxonomy" id="222440"/>
    <lineage>
        <taxon>Eukaryota</taxon>
        <taxon>Metamonada</taxon>
        <taxon>Preaxostyla</taxon>
        <taxon>Oxymonadida</taxon>
        <taxon>Streblomastigidae</taxon>
        <taxon>Streblomastix</taxon>
    </lineage>
</organism>
<feature type="compositionally biased region" description="Basic residues" evidence="1">
    <location>
        <begin position="16"/>
        <end position="26"/>
    </location>
</feature>
<dbReference type="Proteomes" id="UP000324800">
    <property type="component" value="Unassembled WGS sequence"/>
</dbReference>
<proteinExistence type="predicted"/>